<evidence type="ECO:0000313" key="14">
    <source>
        <dbReference type="EMBL" id="GGK66279.1"/>
    </source>
</evidence>
<feature type="transmembrane region" description="Helical" evidence="11">
    <location>
        <begin position="60"/>
        <end position="84"/>
    </location>
</feature>
<accession>A0ABQ2F9N1</accession>
<keyword evidence="15" id="KW-1185">Reference proteome</keyword>
<keyword evidence="5" id="KW-0677">Repeat</keyword>
<comment type="subcellular location">
    <subcellularLocation>
        <location evidence="1">Cell membrane</location>
        <topology evidence="1">Multi-pass membrane protein</topology>
    </subcellularLocation>
</comment>
<evidence type="ECO:0000256" key="1">
    <source>
        <dbReference type="ARBA" id="ARBA00004651"/>
    </source>
</evidence>
<feature type="transmembrane region" description="Helical" evidence="11">
    <location>
        <begin position="6"/>
        <end position="25"/>
    </location>
</feature>
<dbReference type="PROSITE" id="PS51371">
    <property type="entry name" value="CBS"/>
    <property type="match status" value="2"/>
</dbReference>
<evidence type="ECO:0000256" key="6">
    <source>
        <dbReference type="ARBA" id="ARBA00022989"/>
    </source>
</evidence>
<sequence>MDSSILVNAGLVLLFVLVGGVFAATEMAIVSLRQSQVDDLAQAGPRGRRIAALVRDPNRFLSAVQVGVTVAGFFSSAFGGATLAPSLARLMQSWGVADGLADSLALVLMTLLIAYLSLVLGELVPKRLAMQRARAFTAVLAPPLGVLSVVLKPVIWLLSASTNLVVRLLGGDPEAAGEEMSLEEVRRIIEDNRELRPYPRQILRDVLRAGEHRLQDVLTPRTDVQFLPASSTLLEVEQTVRESSFSRFPVIGASADDVLGVVHVRDLLGVPHDQRAGRRVSDVTRPVTAYPPTKPVLAALAEMREEQQHLAIVVDEHGGTDGIVTIEDLVEELVGEIYDEYDTGRNPEDVTVRSGSGLSVSGGLNVDELADMLDVVIEPGAYETVGGLVMALLGRVAEVGDSVEAAGLVLTVEEVDSYRVVRVGVRRTPGAPADGPDAG</sequence>
<keyword evidence="6 10" id="KW-1133">Transmembrane helix</keyword>
<keyword evidence="8 10" id="KW-0472">Membrane</keyword>
<name>A0ABQ2F9N1_9MICO</name>
<evidence type="ECO:0000256" key="11">
    <source>
        <dbReference type="SAM" id="Phobius"/>
    </source>
</evidence>
<dbReference type="SUPFAM" id="SSF56176">
    <property type="entry name" value="FAD-binding/transporter-associated domain-like"/>
    <property type="match status" value="1"/>
</dbReference>
<dbReference type="Pfam" id="PF03471">
    <property type="entry name" value="CorC_HlyC"/>
    <property type="match status" value="1"/>
</dbReference>
<comment type="similarity">
    <text evidence="2">Belongs to the UPF0053 family.</text>
</comment>
<proteinExistence type="inferred from homology"/>
<dbReference type="SUPFAM" id="SSF54631">
    <property type="entry name" value="CBS-domain pair"/>
    <property type="match status" value="1"/>
</dbReference>
<feature type="transmembrane region" description="Helical" evidence="11">
    <location>
        <begin position="104"/>
        <end position="124"/>
    </location>
</feature>
<evidence type="ECO:0000256" key="8">
    <source>
        <dbReference type="ARBA" id="ARBA00023136"/>
    </source>
</evidence>
<dbReference type="Pfam" id="PF00571">
    <property type="entry name" value="CBS"/>
    <property type="match status" value="2"/>
</dbReference>
<dbReference type="SMART" id="SM00116">
    <property type="entry name" value="CBS"/>
    <property type="match status" value="2"/>
</dbReference>
<dbReference type="Gene3D" id="3.10.580.10">
    <property type="entry name" value="CBS-domain"/>
    <property type="match status" value="1"/>
</dbReference>
<dbReference type="InterPro" id="IPR046342">
    <property type="entry name" value="CBS_dom_sf"/>
</dbReference>
<evidence type="ECO:0000256" key="4">
    <source>
        <dbReference type="ARBA" id="ARBA00022692"/>
    </source>
</evidence>
<dbReference type="InterPro" id="IPR051676">
    <property type="entry name" value="UPF0053_domain"/>
</dbReference>
<dbReference type="InterPro" id="IPR036318">
    <property type="entry name" value="FAD-bd_PCMH-like_sf"/>
</dbReference>
<dbReference type="InterPro" id="IPR002550">
    <property type="entry name" value="CNNM"/>
</dbReference>
<reference evidence="15" key="1">
    <citation type="journal article" date="2019" name="Int. J. Syst. Evol. Microbiol.">
        <title>The Global Catalogue of Microorganisms (GCM) 10K type strain sequencing project: providing services to taxonomists for standard genome sequencing and annotation.</title>
        <authorList>
            <consortium name="The Broad Institute Genomics Platform"/>
            <consortium name="The Broad Institute Genome Sequencing Center for Infectious Disease"/>
            <person name="Wu L."/>
            <person name="Ma J."/>
        </authorList>
    </citation>
    <scope>NUCLEOTIDE SEQUENCE [LARGE SCALE GENOMIC DNA]</scope>
    <source>
        <strain evidence="15">CGMCC 1.5362</strain>
    </source>
</reference>
<evidence type="ECO:0000256" key="9">
    <source>
        <dbReference type="PROSITE-ProRule" id="PRU00703"/>
    </source>
</evidence>
<feature type="transmembrane region" description="Helical" evidence="11">
    <location>
        <begin position="136"/>
        <end position="158"/>
    </location>
</feature>
<keyword evidence="7 9" id="KW-0129">CBS domain</keyword>
<evidence type="ECO:0000256" key="5">
    <source>
        <dbReference type="ARBA" id="ARBA00022737"/>
    </source>
</evidence>
<evidence type="ECO:0000313" key="15">
    <source>
        <dbReference type="Proteomes" id="UP000662111"/>
    </source>
</evidence>
<dbReference type="Gene3D" id="3.30.465.10">
    <property type="match status" value="1"/>
</dbReference>
<keyword evidence="3" id="KW-1003">Cell membrane</keyword>
<dbReference type="SMART" id="SM01091">
    <property type="entry name" value="CorC_HlyC"/>
    <property type="match status" value="1"/>
</dbReference>
<feature type="domain" description="CNNM transmembrane" evidence="13">
    <location>
        <begin position="1"/>
        <end position="211"/>
    </location>
</feature>
<dbReference type="PANTHER" id="PTHR43099:SF5">
    <property type="entry name" value="HLYC_CORC FAMILY TRANSPORTER"/>
    <property type="match status" value="1"/>
</dbReference>
<dbReference type="InterPro" id="IPR016169">
    <property type="entry name" value="FAD-bd_PCMH_sub2"/>
</dbReference>
<dbReference type="EMBL" id="BMLB01000003">
    <property type="protein sequence ID" value="GGK66279.1"/>
    <property type="molecule type" value="Genomic_DNA"/>
</dbReference>
<feature type="domain" description="CBS" evidence="12">
    <location>
        <begin position="218"/>
        <end position="277"/>
    </location>
</feature>
<protein>
    <submittedName>
        <fullName evidence="14">Membrane protein</fullName>
    </submittedName>
</protein>
<evidence type="ECO:0000259" key="12">
    <source>
        <dbReference type="PROSITE" id="PS51371"/>
    </source>
</evidence>
<dbReference type="InterPro" id="IPR005170">
    <property type="entry name" value="Transptr-assoc_dom"/>
</dbReference>
<keyword evidence="4 10" id="KW-0812">Transmembrane</keyword>
<dbReference type="Pfam" id="PF01595">
    <property type="entry name" value="CNNM"/>
    <property type="match status" value="1"/>
</dbReference>
<evidence type="ECO:0000256" key="7">
    <source>
        <dbReference type="ARBA" id="ARBA00023122"/>
    </source>
</evidence>
<dbReference type="CDD" id="cd04590">
    <property type="entry name" value="CBS_pair_CorC_HlyC_assoc"/>
    <property type="match status" value="1"/>
</dbReference>
<dbReference type="PROSITE" id="PS51846">
    <property type="entry name" value="CNNM"/>
    <property type="match status" value="1"/>
</dbReference>
<evidence type="ECO:0000256" key="3">
    <source>
        <dbReference type="ARBA" id="ARBA00022475"/>
    </source>
</evidence>
<dbReference type="PANTHER" id="PTHR43099">
    <property type="entry name" value="UPF0053 PROTEIN YRKA"/>
    <property type="match status" value="1"/>
</dbReference>
<organism evidence="14 15">
    <name type="scientific">Ornithinimicrobium pekingense</name>
    <dbReference type="NCBI Taxonomy" id="384677"/>
    <lineage>
        <taxon>Bacteria</taxon>
        <taxon>Bacillati</taxon>
        <taxon>Actinomycetota</taxon>
        <taxon>Actinomycetes</taxon>
        <taxon>Micrococcales</taxon>
        <taxon>Ornithinimicrobiaceae</taxon>
        <taxon>Ornithinimicrobium</taxon>
    </lineage>
</organism>
<dbReference type="InterPro" id="IPR044751">
    <property type="entry name" value="Ion_transp-like_CBS"/>
</dbReference>
<evidence type="ECO:0000256" key="2">
    <source>
        <dbReference type="ARBA" id="ARBA00006337"/>
    </source>
</evidence>
<comment type="caution">
    <text evidence="14">The sequence shown here is derived from an EMBL/GenBank/DDBJ whole genome shotgun (WGS) entry which is preliminary data.</text>
</comment>
<gene>
    <name evidence="14" type="ORF">GCM10011509_13230</name>
</gene>
<evidence type="ECO:0000256" key="10">
    <source>
        <dbReference type="PROSITE-ProRule" id="PRU01193"/>
    </source>
</evidence>
<dbReference type="Proteomes" id="UP000662111">
    <property type="component" value="Unassembled WGS sequence"/>
</dbReference>
<feature type="domain" description="CBS" evidence="12">
    <location>
        <begin position="283"/>
        <end position="340"/>
    </location>
</feature>
<dbReference type="InterPro" id="IPR000644">
    <property type="entry name" value="CBS_dom"/>
</dbReference>
<dbReference type="RefSeq" id="WP_022923028.1">
    <property type="nucleotide sequence ID" value="NZ_BMLB01000003.1"/>
</dbReference>
<evidence type="ECO:0000259" key="13">
    <source>
        <dbReference type="PROSITE" id="PS51846"/>
    </source>
</evidence>